<dbReference type="Proteomes" id="UP000615989">
    <property type="component" value="Unassembled WGS sequence"/>
</dbReference>
<sequence>MASCQGPHLCCRPSSASTTRQPWRHARSGAPPEAPISADNQGATTIQTNLIDDIGAAIGTTATLRLLALFGGTRLYVPETIEADHVIVRALGLEAALRLSAAFGREQLDLAGAEDFHRLRRVRRVAGLLRAGTGARDVADLVGVSTKQVGRCRAEAEAIGLLPMVFSTP</sequence>
<reference evidence="2" key="1">
    <citation type="submission" date="2019-12" db="EMBL/GenBank/DDBJ databases">
        <title>Comparative genomics gives insights into the taxonomy of the Azoarcus-Aromatoleum group and reveals separate origins of nif in the plant-associated Azoarcus and non-plant-associated Aromatoleum sub-groups.</title>
        <authorList>
            <person name="Lafos M."/>
            <person name="Maluk M."/>
            <person name="Batista M."/>
            <person name="Junghare M."/>
            <person name="Carmona M."/>
            <person name="Faoro H."/>
            <person name="Cruz L.M."/>
            <person name="Battistoni F."/>
            <person name="De Souza E."/>
            <person name="Pedrosa F."/>
            <person name="Chen W.-M."/>
            <person name="Poole P.S."/>
            <person name="Dixon R.A."/>
            <person name="James E.K."/>
        </authorList>
    </citation>
    <scope>NUCLEOTIDE SEQUENCE</scope>
    <source>
        <strain evidence="2">LuFRes1</strain>
    </source>
</reference>
<gene>
    <name evidence="2" type="ORF">GO606_18745</name>
</gene>
<dbReference type="EMBL" id="WTVG01000086">
    <property type="protein sequence ID" value="NMG26711.1"/>
    <property type="molecule type" value="Genomic_DNA"/>
</dbReference>
<evidence type="ECO:0000313" key="3">
    <source>
        <dbReference type="Proteomes" id="UP000615989"/>
    </source>
</evidence>
<feature type="region of interest" description="Disordered" evidence="1">
    <location>
        <begin position="1"/>
        <end position="40"/>
    </location>
</feature>
<organism evidence="2 3">
    <name type="scientific">Aromatoleum anaerobium</name>
    <dbReference type="NCBI Taxonomy" id="182180"/>
    <lineage>
        <taxon>Bacteria</taxon>
        <taxon>Pseudomonadati</taxon>
        <taxon>Pseudomonadota</taxon>
        <taxon>Betaproteobacteria</taxon>
        <taxon>Rhodocyclales</taxon>
        <taxon>Rhodocyclaceae</taxon>
        <taxon>Aromatoleum</taxon>
    </lineage>
</organism>
<keyword evidence="3" id="KW-1185">Reference proteome</keyword>
<dbReference type="RefSeq" id="WP_169120075.1">
    <property type="nucleotide sequence ID" value="NZ_WTVG02000040.1"/>
</dbReference>
<evidence type="ECO:0000313" key="2">
    <source>
        <dbReference type="EMBL" id="NMG26711.1"/>
    </source>
</evidence>
<name>A0ABX1PSD5_9RHOO</name>
<evidence type="ECO:0000256" key="1">
    <source>
        <dbReference type="SAM" id="MobiDB-lite"/>
    </source>
</evidence>
<comment type="caution">
    <text evidence="2">The sequence shown here is derived from an EMBL/GenBank/DDBJ whole genome shotgun (WGS) entry which is preliminary data.</text>
</comment>
<accession>A0ABX1PSD5</accession>
<evidence type="ECO:0008006" key="4">
    <source>
        <dbReference type="Google" id="ProtNLM"/>
    </source>
</evidence>
<protein>
    <recommendedName>
        <fullName evidence="4">Mor transcription activator domain-containing protein</fullName>
    </recommendedName>
</protein>
<proteinExistence type="predicted"/>